<dbReference type="EMBL" id="VRMN01000007">
    <property type="protein sequence ID" value="KAA8493421.1"/>
    <property type="molecule type" value="Genomic_DNA"/>
</dbReference>
<protein>
    <submittedName>
        <fullName evidence="1">Uncharacterized protein</fullName>
    </submittedName>
</protein>
<keyword evidence="2" id="KW-1185">Reference proteome</keyword>
<proteinExistence type="predicted"/>
<evidence type="ECO:0000313" key="2">
    <source>
        <dbReference type="Proteomes" id="UP000324585"/>
    </source>
</evidence>
<dbReference type="AlphaFoldDB" id="A0A5J4YPH3"/>
<organism evidence="1 2">
    <name type="scientific">Porphyridium purpureum</name>
    <name type="common">Red alga</name>
    <name type="synonym">Porphyridium cruentum</name>
    <dbReference type="NCBI Taxonomy" id="35688"/>
    <lineage>
        <taxon>Eukaryota</taxon>
        <taxon>Rhodophyta</taxon>
        <taxon>Bangiophyceae</taxon>
        <taxon>Porphyridiales</taxon>
        <taxon>Porphyridiaceae</taxon>
        <taxon>Porphyridium</taxon>
    </lineage>
</organism>
<reference evidence="2" key="1">
    <citation type="journal article" date="2019" name="Nat. Commun.">
        <title>Expansion of phycobilisome linker gene families in mesophilic red algae.</title>
        <authorList>
            <person name="Lee J."/>
            <person name="Kim D."/>
            <person name="Bhattacharya D."/>
            <person name="Yoon H.S."/>
        </authorList>
    </citation>
    <scope>NUCLEOTIDE SEQUENCE [LARGE SCALE GENOMIC DNA]</scope>
    <source>
        <strain evidence="2">CCMP 1328</strain>
    </source>
</reference>
<dbReference type="Proteomes" id="UP000324585">
    <property type="component" value="Unassembled WGS sequence"/>
</dbReference>
<evidence type="ECO:0000313" key="1">
    <source>
        <dbReference type="EMBL" id="KAA8493421.1"/>
    </source>
</evidence>
<gene>
    <name evidence="1" type="ORF">FVE85_8866</name>
</gene>
<accession>A0A5J4YPH3</accession>
<comment type="caution">
    <text evidence="1">The sequence shown here is derived from an EMBL/GenBank/DDBJ whole genome shotgun (WGS) entry which is preliminary data.</text>
</comment>
<sequence length="212" mass="23558">MRGMEATAADARAIQPCAAALHARRVTESESYQIVKREIEMLIQPDLAFGASDSLESCCDELSFAIGASLPLASHSSWKSHLYSKRLLGVVDRGIMPPRCPASTVRAASDDSAWMSRDSLTSRLSTFLPRRAHSCTDKISESERVSYLVSQRSQSSEHELPDRTRLMNPPLMRCMTLRELLSPSRTRSSDLVRELSPCYEADECEDDSSEGK</sequence>
<name>A0A5J4YPH3_PORPP</name>